<feature type="domain" description="AAA-ATPase-like" evidence="1">
    <location>
        <begin position="1"/>
        <end position="117"/>
    </location>
</feature>
<comment type="caution">
    <text evidence="2">The sequence shown here is derived from an EMBL/GenBank/DDBJ whole genome shotgun (WGS) entry which is preliminary data.</text>
</comment>
<evidence type="ECO:0000313" key="3">
    <source>
        <dbReference type="Proteomes" id="UP000789396"/>
    </source>
</evidence>
<proteinExistence type="predicted"/>
<evidence type="ECO:0000259" key="1">
    <source>
        <dbReference type="Pfam" id="PF09820"/>
    </source>
</evidence>
<dbReference type="EMBL" id="CAJVPZ010088355">
    <property type="protein sequence ID" value="CAG8813333.1"/>
    <property type="molecule type" value="Genomic_DNA"/>
</dbReference>
<reference evidence="2" key="1">
    <citation type="submission" date="2021-06" db="EMBL/GenBank/DDBJ databases">
        <authorList>
            <person name="Kallberg Y."/>
            <person name="Tangrot J."/>
            <person name="Rosling A."/>
        </authorList>
    </citation>
    <scope>NUCLEOTIDE SEQUENCE</scope>
    <source>
        <strain evidence="2">IN212</strain>
    </source>
</reference>
<feature type="non-terminal residue" evidence="2">
    <location>
        <position position="1"/>
    </location>
</feature>
<gene>
    <name evidence="2" type="ORF">RFULGI_LOCUS18994</name>
</gene>
<sequence>KEQKRALFKSLKVAQFDWFIKLHLGNWPVIYVSFKSWKSMLSSIRKRISDLYQEHRYIMDNKKLHKNDESLFTKTLDGTIDNSYLMDALSSMSRYLHEYFGKQVIFLIDEYDWPMEHAGNFYD</sequence>
<keyword evidence="3" id="KW-1185">Reference proteome</keyword>
<evidence type="ECO:0000313" key="2">
    <source>
        <dbReference type="EMBL" id="CAG8813333.1"/>
    </source>
</evidence>
<dbReference type="Pfam" id="PF09820">
    <property type="entry name" value="AAA-ATPase_like"/>
    <property type="match status" value="1"/>
</dbReference>
<dbReference type="AlphaFoldDB" id="A0A9N9K5W0"/>
<name>A0A9N9K5W0_9GLOM</name>
<organism evidence="2 3">
    <name type="scientific">Racocetra fulgida</name>
    <dbReference type="NCBI Taxonomy" id="60492"/>
    <lineage>
        <taxon>Eukaryota</taxon>
        <taxon>Fungi</taxon>
        <taxon>Fungi incertae sedis</taxon>
        <taxon>Mucoromycota</taxon>
        <taxon>Glomeromycotina</taxon>
        <taxon>Glomeromycetes</taxon>
        <taxon>Diversisporales</taxon>
        <taxon>Gigasporaceae</taxon>
        <taxon>Racocetra</taxon>
    </lineage>
</organism>
<dbReference type="Proteomes" id="UP000789396">
    <property type="component" value="Unassembled WGS sequence"/>
</dbReference>
<dbReference type="PANTHER" id="PTHR34825">
    <property type="entry name" value="CONSERVED PROTEIN, WITH A WEAK D-GALACTARATE DEHYDRATASE/ALTRONATE HYDROLASE DOMAIN"/>
    <property type="match status" value="1"/>
</dbReference>
<accession>A0A9N9K5W0</accession>
<dbReference type="PANTHER" id="PTHR34825:SF1">
    <property type="entry name" value="AAA-ATPASE-LIKE DOMAIN-CONTAINING PROTEIN"/>
    <property type="match status" value="1"/>
</dbReference>
<dbReference type="OrthoDB" id="2143434at2759"/>
<feature type="non-terminal residue" evidence="2">
    <location>
        <position position="123"/>
    </location>
</feature>
<protein>
    <submittedName>
        <fullName evidence="2">7156_t:CDS:1</fullName>
    </submittedName>
</protein>
<dbReference type="InterPro" id="IPR018631">
    <property type="entry name" value="AAA-ATPase-like_dom"/>
</dbReference>